<dbReference type="InterPro" id="IPR011701">
    <property type="entry name" value="MFS"/>
</dbReference>
<dbReference type="GO" id="GO:0005886">
    <property type="term" value="C:plasma membrane"/>
    <property type="evidence" value="ECO:0007669"/>
    <property type="project" value="UniProtKB-SubCell"/>
</dbReference>
<evidence type="ECO:0000256" key="2">
    <source>
        <dbReference type="ARBA" id="ARBA00022475"/>
    </source>
</evidence>
<dbReference type="PANTHER" id="PTHR43702">
    <property type="entry name" value="L-FUCOSE-PROTON SYMPORTER"/>
    <property type="match status" value="1"/>
</dbReference>
<feature type="transmembrane region" description="Helical" evidence="3">
    <location>
        <begin position="82"/>
        <end position="100"/>
    </location>
</feature>
<protein>
    <recommendedName>
        <fullName evidence="4">Major facilitator superfamily (MFS) profile domain-containing protein</fullName>
    </recommendedName>
</protein>
<dbReference type="Gene3D" id="1.20.1250.20">
    <property type="entry name" value="MFS general substrate transporter like domains"/>
    <property type="match status" value="2"/>
</dbReference>
<keyword evidence="2" id="KW-1003">Cell membrane</keyword>
<comment type="subcellular location">
    <subcellularLocation>
        <location evidence="1">Cell inner membrane</location>
        <topology evidence="1">Multi-pass membrane protein</topology>
    </subcellularLocation>
</comment>
<feature type="transmembrane region" description="Helical" evidence="3">
    <location>
        <begin position="58"/>
        <end position="75"/>
    </location>
</feature>
<dbReference type="PROSITE" id="PS50850">
    <property type="entry name" value="MFS"/>
    <property type="match status" value="1"/>
</dbReference>
<feature type="non-terminal residue" evidence="5">
    <location>
        <position position="1"/>
    </location>
</feature>
<keyword evidence="3" id="KW-0812">Transmembrane</keyword>
<organism evidence="5">
    <name type="scientific">marine metagenome</name>
    <dbReference type="NCBI Taxonomy" id="408172"/>
    <lineage>
        <taxon>unclassified sequences</taxon>
        <taxon>metagenomes</taxon>
        <taxon>ecological metagenomes</taxon>
    </lineage>
</organism>
<dbReference type="GO" id="GO:0022857">
    <property type="term" value="F:transmembrane transporter activity"/>
    <property type="evidence" value="ECO:0007669"/>
    <property type="project" value="InterPro"/>
</dbReference>
<dbReference type="InterPro" id="IPR036259">
    <property type="entry name" value="MFS_trans_sf"/>
</dbReference>
<feature type="transmembrane region" description="Helical" evidence="3">
    <location>
        <begin position="282"/>
        <end position="299"/>
    </location>
</feature>
<proteinExistence type="predicted"/>
<evidence type="ECO:0000259" key="4">
    <source>
        <dbReference type="PROSITE" id="PS50850"/>
    </source>
</evidence>
<dbReference type="NCBIfam" id="NF002982">
    <property type="entry name" value="PRK03699.1"/>
    <property type="match status" value="1"/>
</dbReference>
<feature type="transmembrane region" description="Helical" evidence="3">
    <location>
        <begin position="170"/>
        <end position="192"/>
    </location>
</feature>
<keyword evidence="3" id="KW-0472">Membrane</keyword>
<feature type="transmembrane region" description="Helical" evidence="3">
    <location>
        <begin position="311"/>
        <end position="334"/>
    </location>
</feature>
<evidence type="ECO:0000256" key="3">
    <source>
        <dbReference type="SAM" id="Phobius"/>
    </source>
</evidence>
<reference evidence="5" key="1">
    <citation type="submission" date="2018-05" db="EMBL/GenBank/DDBJ databases">
        <authorList>
            <person name="Lanie J.A."/>
            <person name="Ng W.-L."/>
            <person name="Kazmierczak K.M."/>
            <person name="Andrzejewski T.M."/>
            <person name="Davidsen T.M."/>
            <person name="Wayne K.J."/>
            <person name="Tettelin H."/>
            <person name="Glass J.I."/>
            <person name="Rusch D."/>
            <person name="Podicherti R."/>
            <person name="Tsui H.-C.T."/>
            <person name="Winkler M.E."/>
        </authorList>
    </citation>
    <scope>NUCLEOTIDE SEQUENCE</scope>
</reference>
<evidence type="ECO:0000313" key="5">
    <source>
        <dbReference type="EMBL" id="SVB36068.1"/>
    </source>
</evidence>
<dbReference type="InterPro" id="IPR050375">
    <property type="entry name" value="MFS_TsgA-like"/>
</dbReference>
<dbReference type="EMBL" id="UINC01038693">
    <property type="protein sequence ID" value="SVB36068.1"/>
    <property type="molecule type" value="Genomic_DNA"/>
</dbReference>
<keyword evidence="3" id="KW-1133">Transmembrane helix</keyword>
<feature type="transmembrane region" description="Helical" evidence="3">
    <location>
        <begin position="256"/>
        <end position="275"/>
    </location>
</feature>
<feature type="transmembrane region" description="Helical" evidence="3">
    <location>
        <begin position="106"/>
        <end position="128"/>
    </location>
</feature>
<feature type="transmembrane region" description="Helical" evidence="3">
    <location>
        <begin position="341"/>
        <end position="360"/>
    </location>
</feature>
<evidence type="ECO:0000256" key="1">
    <source>
        <dbReference type="ARBA" id="ARBA00004429"/>
    </source>
</evidence>
<dbReference type="Pfam" id="PF07690">
    <property type="entry name" value="MFS_1"/>
    <property type="match status" value="1"/>
</dbReference>
<sequence length="414" mass="45259">QWPWGDFSISINKYKLLVICLLATFLISGMVTTLGLIIPSAATYFGVEVTAMATQFTWFTGAVFVGYLLSFIVFDRFTIKQVLITAYVGCIISTLLMHYIKDFNLLALWLVIFGLSISIASCGSSTLITQLWQDKARQTILVGQDAFFNGGGVIFSLIASWFIARSFQFSSTYMVVAAITLFVLGLIFISDFNQSDGRSEVTASSTANPQTQWNSGIILTGFSLLLFMLAKISVFIWAPLFIEQRFSVDSSVSGNFMSNIFSAALAGSLIGTWLASRIKVKYLLYSFVVISTASIWLLLSSENIETVLMLALMYGISVSATFNAYMAYALTFVATPTHRNIAYMLVMSALGGALAPYCSSKAVELGEGTDDALLFCFAVLVIVMVTLVVSELLGRSIQHQRSLTLNPMENNPGA</sequence>
<feature type="transmembrane region" description="Helical" evidence="3">
    <location>
        <begin position="16"/>
        <end position="38"/>
    </location>
</feature>
<dbReference type="AlphaFoldDB" id="A0A382DCD3"/>
<gene>
    <name evidence="5" type="ORF">METZ01_LOCUS188922</name>
</gene>
<feature type="transmembrane region" description="Helical" evidence="3">
    <location>
        <begin position="372"/>
        <end position="393"/>
    </location>
</feature>
<dbReference type="SUPFAM" id="SSF103473">
    <property type="entry name" value="MFS general substrate transporter"/>
    <property type="match status" value="1"/>
</dbReference>
<feature type="transmembrane region" description="Helical" evidence="3">
    <location>
        <begin position="140"/>
        <end position="164"/>
    </location>
</feature>
<feature type="transmembrane region" description="Helical" evidence="3">
    <location>
        <begin position="213"/>
        <end position="236"/>
    </location>
</feature>
<accession>A0A382DCD3</accession>
<dbReference type="PANTHER" id="PTHR43702:SF3">
    <property type="entry name" value="PROTEIN TSGA"/>
    <property type="match status" value="1"/>
</dbReference>
<name>A0A382DCD3_9ZZZZ</name>
<dbReference type="InterPro" id="IPR020846">
    <property type="entry name" value="MFS_dom"/>
</dbReference>
<feature type="domain" description="Major facilitator superfamily (MFS) profile" evidence="4">
    <location>
        <begin position="16"/>
        <end position="397"/>
    </location>
</feature>